<feature type="domain" description="Pyrroline-5-carboxylate reductase dimerisation" evidence="6">
    <location>
        <begin position="159"/>
        <end position="261"/>
    </location>
</feature>
<keyword evidence="8" id="KW-1185">Reference proteome</keyword>
<dbReference type="SUPFAM" id="SSF48179">
    <property type="entry name" value="6-phosphogluconate dehydrogenase C-terminal domain-like"/>
    <property type="match status" value="1"/>
</dbReference>
<dbReference type="InterPro" id="IPR028939">
    <property type="entry name" value="P5C_Rdtase_cat_N"/>
</dbReference>
<dbReference type="GO" id="GO:0055129">
    <property type="term" value="P:L-proline biosynthetic process"/>
    <property type="evidence" value="ECO:0007669"/>
    <property type="project" value="TreeGrafter"/>
</dbReference>
<evidence type="ECO:0000313" key="7">
    <source>
        <dbReference type="EMBL" id="ATZ18425.1"/>
    </source>
</evidence>
<dbReference type="AlphaFoldDB" id="A0A2K8NX52"/>
<dbReference type="GO" id="GO:0004735">
    <property type="term" value="F:pyrroline-5-carboxylate reductase activity"/>
    <property type="evidence" value="ECO:0007669"/>
    <property type="project" value="InterPro"/>
</dbReference>
<evidence type="ECO:0000256" key="3">
    <source>
        <dbReference type="ARBA" id="ARBA00023002"/>
    </source>
</evidence>
<evidence type="ECO:0000256" key="1">
    <source>
        <dbReference type="ARBA" id="ARBA00005525"/>
    </source>
</evidence>
<keyword evidence="3" id="KW-0560">Oxidoreductase</keyword>
<dbReference type="Gene3D" id="1.10.3730.10">
    <property type="entry name" value="ProC C-terminal domain-like"/>
    <property type="match status" value="1"/>
</dbReference>
<name>A0A2K8NX52_9MOLU</name>
<dbReference type="EMBL" id="CP024965">
    <property type="protein sequence ID" value="ATZ18425.1"/>
    <property type="molecule type" value="Genomic_DNA"/>
</dbReference>
<organism evidence="7 8">
    <name type="scientific">Williamsoniiplasma somnilux</name>
    <dbReference type="NCBI Taxonomy" id="215578"/>
    <lineage>
        <taxon>Bacteria</taxon>
        <taxon>Bacillati</taxon>
        <taxon>Mycoplasmatota</taxon>
        <taxon>Mollicutes</taxon>
        <taxon>Entomoplasmatales</taxon>
        <taxon>Williamsoniiplasma</taxon>
    </lineage>
</organism>
<dbReference type="PANTHER" id="PTHR11645:SF0">
    <property type="entry name" value="PYRROLINE-5-CARBOXYLATE REDUCTASE 3"/>
    <property type="match status" value="1"/>
</dbReference>
<protein>
    <submittedName>
        <fullName evidence="7">Pyrroline-5-carboxylate reductase</fullName>
    </submittedName>
</protein>
<accession>A0A2K8NX52</accession>
<dbReference type="InterPro" id="IPR000304">
    <property type="entry name" value="Pyrroline-COOH_reductase"/>
</dbReference>
<dbReference type="Gene3D" id="3.40.50.720">
    <property type="entry name" value="NAD(P)-binding Rossmann-like Domain"/>
    <property type="match status" value="1"/>
</dbReference>
<dbReference type="InterPro" id="IPR036291">
    <property type="entry name" value="NAD(P)-bd_dom_sf"/>
</dbReference>
<reference evidence="7 8" key="1">
    <citation type="submission" date="2017-11" db="EMBL/GenBank/DDBJ databases">
        <title>Genome sequence of Entomoplasma somnilux PYAN-1 (ATCC 49194).</title>
        <authorList>
            <person name="Lo W.-S."/>
            <person name="Gasparich G.E."/>
            <person name="Kuo C.-H."/>
        </authorList>
    </citation>
    <scope>NUCLEOTIDE SEQUENCE [LARGE SCALE GENOMIC DNA]</scope>
    <source>
        <strain evidence="7 8">PYAN-1</strain>
    </source>
</reference>
<dbReference type="Pfam" id="PF14748">
    <property type="entry name" value="P5CR_dimer"/>
    <property type="match status" value="1"/>
</dbReference>
<proteinExistence type="inferred from homology"/>
<dbReference type="RefSeq" id="WP_024863661.1">
    <property type="nucleotide sequence ID" value="NZ_CP024965.1"/>
</dbReference>
<dbReference type="Proteomes" id="UP000232230">
    <property type="component" value="Chromosome"/>
</dbReference>
<dbReference type="InterPro" id="IPR029036">
    <property type="entry name" value="P5CR_dimer"/>
</dbReference>
<sequence>MKILFIGLGHMGSALIKGINRENNEHQVYGYHYDDNKLKILAKELNIKPFNDLTKIKKQEFDVIFLGVRVPVMPEVIKNLDKNDLGKTIIISMASGYAIQKISSGFSNNKNLTIIRIMPNINANYQRSTTGITLIEDKKIETNIVKLLEKCGSVFLINEEEFSNFTIAAGCMPAYALTYVNEFQKAVIANGMDSQKAKEILIDTFIQTLESWKLTQNSAESIINAISVSGGVTIEALKVFKKNNLEKTIAEAYEAAIHKDKNH</sequence>
<dbReference type="SUPFAM" id="SSF51735">
    <property type="entry name" value="NAD(P)-binding Rossmann-fold domains"/>
    <property type="match status" value="1"/>
</dbReference>
<feature type="binding site" evidence="4">
    <location>
        <begin position="6"/>
        <end position="11"/>
    </location>
    <ligand>
        <name>NADP(+)</name>
        <dbReference type="ChEBI" id="CHEBI:58349"/>
    </ligand>
</feature>
<dbReference type="KEGG" id="esx:ESOMN_v1c00390"/>
<dbReference type="InterPro" id="IPR008927">
    <property type="entry name" value="6-PGluconate_DH-like_C_sf"/>
</dbReference>
<gene>
    <name evidence="7" type="primary">proC</name>
    <name evidence="7" type="ORF">ESOMN_v1c00390</name>
</gene>
<dbReference type="PIRSF" id="PIRSF000193">
    <property type="entry name" value="Pyrrol-5-carb_rd"/>
    <property type="match status" value="1"/>
</dbReference>
<evidence type="ECO:0000256" key="2">
    <source>
        <dbReference type="ARBA" id="ARBA00022857"/>
    </source>
</evidence>
<keyword evidence="2 4" id="KW-0521">NADP</keyword>
<dbReference type="Pfam" id="PF03807">
    <property type="entry name" value="F420_oxidored"/>
    <property type="match status" value="1"/>
</dbReference>
<feature type="domain" description="Pyrroline-5-carboxylate reductase catalytic N-terminal" evidence="5">
    <location>
        <begin position="2"/>
        <end position="95"/>
    </location>
</feature>
<comment type="similarity">
    <text evidence="1">Belongs to the pyrroline-5-carboxylate reductase family.</text>
</comment>
<evidence type="ECO:0000313" key="8">
    <source>
        <dbReference type="Proteomes" id="UP000232230"/>
    </source>
</evidence>
<evidence type="ECO:0000259" key="5">
    <source>
        <dbReference type="Pfam" id="PF03807"/>
    </source>
</evidence>
<dbReference type="PANTHER" id="PTHR11645">
    <property type="entry name" value="PYRROLINE-5-CARBOXYLATE REDUCTASE"/>
    <property type="match status" value="1"/>
</dbReference>
<evidence type="ECO:0000259" key="6">
    <source>
        <dbReference type="Pfam" id="PF14748"/>
    </source>
</evidence>
<evidence type="ECO:0000256" key="4">
    <source>
        <dbReference type="PIRSR" id="PIRSR000193-1"/>
    </source>
</evidence>